<dbReference type="PANTHER" id="PTHR42693">
    <property type="entry name" value="ARYLSULFATASE FAMILY MEMBER"/>
    <property type="match status" value="1"/>
</dbReference>
<evidence type="ECO:0000256" key="7">
    <source>
        <dbReference type="SAM" id="MobiDB-lite"/>
    </source>
</evidence>
<dbReference type="PANTHER" id="PTHR42693:SF42">
    <property type="entry name" value="ARYLSULFATASE G"/>
    <property type="match status" value="1"/>
</dbReference>
<accession>A0A1W6LLR9</accession>
<keyword evidence="4" id="KW-0732">Signal</keyword>
<evidence type="ECO:0000256" key="5">
    <source>
        <dbReference type="ARBA" id="ARBA00022801"/>
    </source>
</evidence>
<dbReference type="CDD" id="cd16144">
    <property type="entry name" value="ARS_like"/>
    <property type="match status" value="1"/>
</dbReference>
<dbReference type="PROSITE" id="PS00523">
    <property type="entry name" value="SULFATASE_1"/>
    <property type="match status" value="1"/>
</dbReference>
<evidence type="ECO:0000313" key="10">
    <source>
        <dbReference type="Proteomes" id="UP000193334"/>
    </source>
</evidence>
<dbReference type="InterPro" id="IPR000917">
    <property type="entry name" value="Sulfatase_N"/>
</dbReference>
<comment type="similarity">
    <text evidence="2">Belongs to the sulfatase family.</text>
</comment>
<dbReference type="GO" id="GO:0004065">
    <property type="term" value="F:arylsulfatase activity"/>
    <property type="evidence" value="ECO:0007669"/>
    <property type="project" value="UniProtKB-EC"/>
</dbReference>
<protein>
    <submittedName>
        <fullName evidence="9">Arylsulfatase</fullName>
        <ecNumber evidence="9">3.1.6.1</ecNumber>
    </submittedName>
</protein>
<dbReference type="STRING" id="1941349.STSP1_01128"/>
<name>A0A1W6LLR9_9BACT</name>
<gene>
    <name evidence="9" type="primary">atsA_19</name>
    <name evidence="9" type="ORF">STSP1_01128</name>
</gene>
<dbReference type="InterPro" id="IPR050738">
    <property type="entry name" value="Sulfatase"/>
</dbReference>
<dbReference type="AlphaFoldDB" id="A0A1W6LLR9"/>
<dbReference type="Proteomes" id="UP000193334">
    <property type="component" value="Chromosome"/>
</dbReference>
<feature type="compositionally biased region" description="Basic residues" evidence="7">
    <location>
        <begin position="446"/>
        <end position="455"/>
    </location>
</feature>
<dbReference type="InterPro" id="IPR019546">
    <property type="entry name" value="TAT_signal_bac_arc"/>
</dbReference>
<evidence type="ECO:0000256" key="3">
    <source>
        <dbReference type="ARBA" id="ARBA00022723"/>
    </source>
</evidence>
<evidence type="ECO:0000259" key="8">
    <source>
        <dbReference type="Pfam" id="PF00884"/>
    </source>
</evidence>
<dbReference type="KEGG" id="pbp:STSP1_01128"/>
<feature type="region of interest" description="Disordered" evidence="7">
    <location>
        <begin position="436"/>
        <end position="455"/>
    </location>
</feature>
<proteinExistence type="inferred from homology"/>
<sequence>MLSRRNFIKTAGAGVLAASIGGGNLFAEQSKKPNILMILIDDLGYSDVSCYGSESYHTPSVDKLAREGLSFSDAYAACPVCSPTRASILTGKHPARLHLTDWIPGHKHPHEKLQIPDWQKRLPDKEITIGEALKEIGYNTAWLGKWHQGGSAHPTEMGFDRGGENWSLNKKRTDKDPKGTVTLTRQCQDFIRDSKKQNKPFFACLSHYTVHTPVYGSSDTKEKYKKYFDRLEPRYQDRADYAAMVADMDKSVADMLRFLKHEDLEDTIVIFFSDNGGLFGKTHNYPLRAGKGTLYEGGIRVPLIFKWPGVTKAGEETKEIATSHDLYTTILSMAGINKVDRTLDGVDLCPLLKEGRPIDREAIYWHYPHYHKTKPASAIRKGDYKLIEYLEDGKKELYNLERDISEKNDLAEKMPEKTKELYEDLCRWRDEVGAQEMKPNPNYKPNKAKKKNVSL</sequence>
<feature type="domain" description="Sulfatase N-terminal" evidence="8">
    <location>
        <begin position="33"/>
        <end position="336"/>
    </location>
</feature>
<evidence type="ECO:0000256" key="2">
    <source>
        <dbReference type="ARBA" id="ARBA00008779"/>
    </source>
</evidence>
<organism evidence="9 10">
    <name type="scientific">Sedimentisphaera salicampi</name>
    <dbReference type="NCBI Taxonomy" id="1941349"/>
    <lineage>
        <taxon>Bacteria</taxon>
        <taxon>Pseudomonadati</taxon>
        <taxon>Planctomycetota</taxon>
        <taxon>Phycisphaerae</taxon>
        <taxon>Sedimentisphaerales</taxon>
        <taxon>Sedimentisphaeraceae</taxon>
        <taxon>Sedimentisphaera</taxon>
    </lineage>
</organism>
<keyword evidence="5 9" id="KW-0378">Hydrolase</keyword>
<evidence type="ECO:0000256" key="6">
    <source>
        <dbReference type="ARBA" id="ARBA00022837"/>
    </source>
</evidence>
<dbReference type="PROSITE" id="PS51318">
    <property type="entry name" value="TAT"/>
    <property type="match status" value="1"/>
</dbReference>
<evidence type="ECO:0000313" key="9">
    <source>
        <dbReference type="EMBL" id="ARN56738.1"/>
    </source>
</evidence>
<dbReference type="Pfam" id="PF00884">
    <property type="entry name" value="Sulfatase"/>
    <property type="match status" value="1"/>
</dbReference>
<dbReference type="Gene3D" id="3.30.1120.10">
    <property type="match status" value="1"/>
</dbReference>
<dbReference type="InterPro" id="IPR006311">
    <property type="entry name" value="TAT_signal"/>
</dbReference>
<dbReference type="SUPFAM" id="SSF53649">
    <property type="entry name" value="Alkaline phosphatase-like"/>
    <property type="match status" value="1"/>
</dbReference>
<dbReference type="OrthoDB" id="9803751at2"/>
<dbReference type="InterPro" id="IPR017850">
    <property type="entry name" value="Alkaline_phosphatase_core_sf"/>
</dbReference>
<dbReference type="GO" id="GO:0046872">
    <property type="term" value="F:metal ion binding"/>
    <property type="evidence" value="ECO:0007669"/>
    <property type="project" value="UniProtKB-KW"/>
</dbReference>
<evidence type="ECO:0000256" key="1">
    <source>
        <dbReference type="ARBA" id="ARBA00001913"/>
    </source>
</evidence>
<dbReference type="RefSeq" id="WP_085755424.1">
    <property type="nucleotide sequence ID" value="NZ_CP021023.1"/>
</dbReference>
<keyword evidence="10" id="KW-1185">Reference proteome</keyword>
<dbReference type="EC" id="3.1.6.1" evidence="9"/>
<dbReference type="NCBIfam" id="TIGR01409">
    <property type="entry name" value="TAT_signal_seq"/>
    <property type="match status" value="1"/>
</dbReference>
<evidence type="ECO:0000256" key="4">
    <source>
        <dbReference type="ARBA" id="ARBA00022729"/>
    </source>
</evidence>
<dbReference type="Gene3D" id="3.40.720.10">
    <property type="entry name" value="Alkaline Phosphatase, subunit A"/>
    <property type="match status" value="1"/>
</dbReference>
<keyword evidence="6" id="KW-0106">Calcium</keyword>
<dbReference type="InterPro" id="IPR024607">
    <property type="entry name" value="Sulfatase_CS"/>
</dbReference>
<dbReference type="EMBL" id="CP021023">
    <property type="protein sequence ID" value="ARN56738.1"/>
    <property type="molecule type" value="Genomic_DNA"/>
</dbReference>
<keyword evidence="3" id="KW-0479">Metal-binding</keyword>
<comment type="cofactor">
    <cofactor evidence="1">
        <name>Ca(2+)</name>
        <dbReference type="ChEBI" id="CHEBI:29108"/>
    </cofactor>
</comment>
<reference evidence="10" key="1">
    <citation type="submission" date="2017-04" db="EMBL/GenBank/DDBJ databases">
        <title>Comparative genomics and description of representatives of a novel lineage of planctomycetes thriving in anoxic sediments.</title>
        <authorList>
            <person name="Spring S."/>
            <person name="Bunk B."/>
            <person name="Sproer C."/>
        </authorList>
    </citation>
    <scope>NUCLEOTIDE SEQUENCE [LARGE SCALE GENOMIC DNA]</scope>
    <source>
        <strain evidence="10">ST-PulAB-D4</strain>
    </source>
</reference>